<dbReference type="InParanoid" id="A0A066W2C6"/>
<dbReference type="Proteomes" id="UP000027361">
    <property type="component" value="Unassembled WGS sequence"/>
</dbReference>
<organism evidence="1 2">
    <name type="scientific">Tilletiaria anomala (strain ATCC 24038 / CBS 436.72 / UBC 951)</name>
    <dbReference type="NCBI Taxonomy" id="1037660"/>
    <lineage>
        <taxon>Eukaryota</taxon>
        <taxon>Fungi</taxon>
        <taxon>Dikarya</taxon>
        <taxon>Basidiomycota</taxon>
        <taxon>Ustilaginomycotina</taxon>
        <taxon>Exobasidiomycetes</taxon>
        <taxon>Georgefischeriales</taxon>
        <taxon>Tilletiariaceae</taxon>
        <taxon>Tilletiaria</taxon>
    </lineage>
</organism>
<dbReference type="AlphaFoldDB" id="A0A066W2C6"/>
<evidence type="ECO:0000313" key="1">
    <source>
        <dbReference type="EMBL" id="KDN44925.1"/>
    </source>
</evidence>
<evidence type="ECO:0000313" key="2">
    <source>
        <dbReference type="Proteomes" id="UP000027361"/>
    </source>
</evidence>
<accession>A0A066W2C6</accession>
<sequence length="251" mass="28173">MMCEELRALTSIYLTELIKLIRISTVRLLYNRHFKPNGRAIVTLGTYKAAESFAELARQSTVGGEPLHAKVITTREAAEILLPMIGGSDRPVGFFNAMHLRSSLASVLLNEGTFSGRLVHMRGLPQRCNAGRIARLLEKGAYALDRPGGLAAWNRYLDASQRAKREASNKQRCVDVDGTEGDRHLATSGKTGLVRPVMEVPRSHQDSATRSFLIRFKTESEAHRFVRRWHRIPFDPERFGATYTVDTCILH</sequence>
<reference evidence="1 2" key="1">
    <citation type="submission" date="2014-05" db="EMBL/GenBank/DDBJ databases">
        <title>Draft genome sequence of a rare smut relative, Tilletiaria anomala UBC 951.</title>
        <authorList>
            <consortium name="DOE Joint Genome Institute"/>
            <person name="Toome M."/>
            <person name="Kuo A."/>
            <person name="Henrissat B."/>
            <person name="Lipzen A."/>
            <person name="Tritt A."/>
            <person name="Yoshinaga Y."/>
            <person name="Zane M."/>
            <person name="Barry K."/>
            <person name="Grigoriev I.V."/>
            <person name="Spatafora J.W."/>
            <person name="Aimea M.C."/>
        </authorList>
    </citation>
    <scope>NUCLEOTIDE SEQUENCE [LARGE SCALE GENOMIC DNA]</scope>
    <source>
        <strain evidence="1 2">UBC 951</strain>
    </source>
</reference>
<comment type="caution">
    <text evidence="1">The sequence shown here is derived from an EMBL/GenBank/DDBJ whole genome shotgun (WGS) entry which is preliminary data.</text>
</comment>
<dbReference type="HOGENOM" id="CLU_1107752_0_0_1"/>
<dbReference type="RefSeq" id="XP_013242992.1">
    <property type="nucleotide sequence ID" value="XM_013387538.1"/>
</dbReference>
<protein>
    <submittedName>
        <fullName evidence="1">Uncharacterized protein</fullName>
    </submittedName>
</protein>
<dbReference type="OrthoDB" id="5541797at2759"/>
<dbReference type="GeneID" id="25261433"/>
<proteinExistence type="predicted"/>
<name>A0A066W2C6_TILAU</name>
<keyword evidence="2" id="KW-1185">Reference proteome</keyword>
<dbReference type="EMBL" id="JMSN01000046">
    <property type="protein sequence ID" value="KDN44925.1"/>
    <property type="molecule type" value="Genomic_DNA"/>
</dbReference>
<gene>
    <name evidence="1" type="ORF">K437DRAFT_126973</name>
</gene>